<reference evidence="2" key="1">
    <citation type="submission" date="2023-10" db="EMBL/GenBank/DDBJ databases">
        <title>Genome assembly of Pristionchus species.</title>
        <authorList>
            <person name="Yoshida K."/>
            <person name="Sommer R.J."/>
        </authorList>
    </citation>
    <scope>NUCLEOTIDE SEQUENCE</scope>
    <source>
        <strain evidence="2">RS0144</strain>
    </source>
</reference>
<comment type="caution">
    <text evidence="2">The sequence shown here is derived from an EMBL/GenBank/DDBJ whole genome shotgun (WGS) entry which is preliminary data.</text>
</comment>
<keyword evidence="1" id="KW-1133">Transmembrane helix</keyword>
<name>A0AAV5U6W7_9BILA</name>
<sequence length="130" mass="14467">YNFSVMKVAPVEDSQSKNPSGKETGKCKLTGYAKMVNVILGVSLFIALDLTFITTVIADRRNTIDETTKTTIINVFLNCMLAMIPIMVILFCVAFVLHCLIAWDKYDENISNRGAVDLSEKPYSLPEIIV</sequence>
<dbReference type="EMBL" id="BTSX01000005">
    <property type="protein sequence ID" value="GMT02585.1"/>
    <property type="molecule type" value="Genomic_DNA"/>
</dbReference>
<feature type="non-terminal residue" evidence="2">
    <location>
        <position position="1"/>
    </location>
</feature>
<organism evidence="2 3">
    <name type="scientific">Pristionchus entomophagus</name>
    <dbReference type="NCBI Taxonomy" id="358040"/>
    <lineage>
        <taxon>Eukaryota</taxon>
        <taxon>Metazoa</taxon>
        <taxon>Ecdysozoa</taxon>
        <taxon>Nematoda</taxon>
        <taxon>Chromadorea</taxon>
        <taxon>Rhabditida</taxon>
        <taxon>Rhabditina</taxon>
        <taxon>Diplogasteromorpha</taxon>
        <taxon>Diplogasteroidea</taxon>
        <taxon>Neodiplogasteridae</taxon>
        <taxon>Pristionchus</taxon>
    </lineage>
</organism>
<gene>
    <name evidence="2" type="ORF">PENTCL1PPCAC_24759</name>
</gene>
<evidence type="ECO:0000313" key="2">
    <source>
        <dbReference type="EMBL" id="GMT02585.1"/>
    </source>
</evidence>
<keyword evidence="1" id="KW-0812">Transmembrane</keyword>
<evidence type="ECO:0000313" key="3">
    <source>
        <dbReference type="Proteomes" id="UP001432027"/>
    </source>
</evidence>
<accession>A0AAV5U6W7</accession>
<keyword evidence="1" id="KW-0472">Membrane</keyword>
<dbReference type="AlphaFoldDB" id="A0AAV5U6W7"/>
<proteinExistence type="predicted"/>
<feature type="transmembrane region" description="Helical" evidence="1">
    <location>
        <begin position="79"/>
        <end position="103"/>
    </location>
</feature>
<dbReference type="Proteomes" id="UP001432027">
    <property type="component" value="Unassembled WGS sequence"/>
</dbReference>
<feature type="transmembrane region" description="Helical" evidence="1">
    <location>
        <begin position="38"/>
        <end position="58"/>
    </location>
</feature>
<evidence type="ECO:0000256" key="1">
    <source>
        <dbReference type="SAM" id="Phobius"/>
    </source>
</evidence>
<protein>
    <submittedName>
        <fullName evidence="2">Uncharacterized protein</fullName>
    </submittedName>
</protein>
<keyword evidence="3" id="KW-1185">Reference proteome</keyword>